<dbReference type="AlphaFoldDB" id="A0AAI8YFF2"/>
<dbReference type="Proteomes" id="UP001295740">
    <property type="component" value="Unassembled WGS sequence"/>
</dbReference>
<dbReference type="CDD" id="cd09917">
    <property type="entry name" value="F-box_SF"/>
    <property type="match status" value="1"/>
</dbReference>
<name>A0AAI8YFF2_9PEZI</name>
<accession>A0AAI8YFF2</accession>
<proteinExistence type="predicted"/>
<evidence type="ECO:0000313" key="1">
    <source>
        <dbReference type="EMBL" id="CAJ2502624.1"/>
    </source>
</evidence>
<reference evidence="1" key="1">
    <citation type="submission" date="2023-10" db="EMBL/GenBank/DDBJ databases">
        <authorList>
            <person name="Hackl T."/>
        </authorList>
    </citation>
    <scope>NUCLEOTIDE SEQUENCE</scope>
</reference>
<keyword evidence="2" id="KW-1185">Reference proteome</keyword>
<sequence>MEASSRPSLSLEQFPTELLTDICKLLIPRDVACFRLVCRIFGKVGAEYLCPELLVFLKTLNDHRRLTALSQQPHISGGLRRLNYVSETFAVFRPTHFGFGRDTRLLSQRLHQRQLELKRKHWAILMSNIEFAILSNALPTLARLRHVSITFDNRRPDLPGSTFPPEGLATRVGRWRLEALLRALSKSGRAIDHFTAKHMDWRFFDRDDALMLNLFAPLAAVKHLELQIHCGGTYYDLDDGMTFTDEFHALRRTMKTGAVGKALSVVKCLRTLSIEFDNPGLTMNTPLTPKRSVFLKEIIPSGLAWPTLRSLTLKDIVTERGELMKLLLLHKEILRELRLTDIYLASTSWIDLLSDIRHQLYLTDPRIWGYMEGHHEDGDDAGERQTWKILMWPEMQKPEDIPQYVAHGDVRKYLLEGGKAHPKQKCPLVKHNFSF</sequence>
<evidence type="ECO:0000313" key="2">
    <source>
        <dbReference type="Proteomes" id="UP001295740"/>
    </source>
</evidence>
<organism evidence="1 2">
    <name type="scientific">Anthostomella pinea</name>
    <dbReference type="NCBI Taxonomy" id="933095"/>
    <lineage>
        <taxon>Eukaryota</taxon>
        <taxon>Fungi</taxon>
        <taxon>Dikarya</taxon>
        <taxon>Ascomycota</taxon>
        <taxon>Pezizomycotina</taxon>
        <taxon>Sordariomycetes</taxon>
        <taxon>Xylariomycetidae</taxon>
        <taxon>Xylariales</taxon>
        <taxon>Xylariaceae</taxon>
        <taxon>Anthostomella</taxon>
    </lineage>
</organism>
<protein>
    <submittedName>
        <fullName evidence="1">Uu.00g100180.m01.CDS01</fullName>
    </submittedName>
</protein>
<comment type="caution">
    <text evidence="1">The sequence shown here is derived from an EMBL/GenBank/DDBJ whole genome shotgun (WGS) entry which is preliminary data.</text>
</comment>
<gene>
    <name evidence="1" type="ORF">KHLLAP_LOCUS3092</name>
</gene>
<dbReference type="EMBL" id="CAUWAG010000004">
    <property type="protein sequence ID" value="CAJ2502624.1"/>
    <property type="molecule type" value="Genomic_DNA"/>
</dbReference>